<organism evidence="1 2">
    <name type="scientific">Musa balbisiana</name>
    <name type="common">Banana</name>
    <dbReference type="NCBI Taxonomy" id="52838"/>
    <lineage>
        <taxon>Eukaryota</taxon>
        <taxon>Viridiplantae</taxon>
        <taxon>Streptophyta</taxon>
        <taxon>Embryophyta</taxon>
        <taxon>Tracheophyta</taxon>
        <taxon>Spermatophyta</taxon>
        <taxon>Magnoliopsida</taxon>
        <taxon>Liliopsida</taxon>
        <taxon>Zingiberales</taxon>
        <taxon>Musaceae</taxon>
        <taxon>Musa</taxon>
    </lineage>
</organism>
<dbReference type="EMBL" id="PYDT01000008">
    <property type="protein sequence ID" value="THU53940.1"/>
    <property type="molecule type" value="Genomic_DNA"/>
</dbReference>
<comment type="caution">
    <text evidence="1">The sequence shown here is derived from an EMBL/GenBank/DDBJ whole genome shotgun (WGS) entry which is preliminary data.</text>
</comment>
<dbReference type="Proteomes" id="UP000317650">
    <property type="component" value="Chromosome 10"/>
</dbReference>
<protein>
    <submittedName>
        <fullName evidence="1">Uncharacterized protein</fullName>
    </submittedName>
</protein>
<name>A0A4S8IYD5_MUSBA</name>
<reference evidence="1 2" key="1">
    <citation type="journal article" date="2019" name="Nat. Plants">
        <title>Genome sequencing of Musa balbisiana reveals subgenome evolution and function divergence in polyploid bananas.</title>
        <authorList>
            <person name="Yao X."/>
        </authorList>
    </citation>
    <scope>NUCLEOTIDE SEQUENCE [LARGE SCALE GENOMIC DNA]</scope>
    <source>
        <strain evidence="2">cv. DH-PKW</strain>
        <tissue evidence="1">Leaves</tissue>
    </source>
</reference>
<evidence type="ECO:0000313" key="2">
    <source>
        <dbReference type="Proteomes" id="UP000317650"/>
    </source>
</evidence>
<gene>
    <name evidence="1" type="ORF">C4D60_Mb10t19700</name>
</gene>
<sequence>MGISSFLDQTNLIRRRSPKEKPLLLRRRLVWHRPRRFPSLRRCSLR</sequence>
<dbReference type="AlphaFoldDB" id="A0A4S8IYD5"/>
<accession>A0A4S8IYD5</accession>
<keyword evidence="2" id="KW-1185">Reference proteome</keyword>
<evidence type="ECO:0000313" key="1">
    <source>
        <dbReference type="EMBL" id="THU53940.1"/>
    </source>
</evidence>
<proteinExistence type="predicted"/>